<evidence type="ECO:0000256" key="5">
    <source>
        <dbReference type="ARBA" id="ARBA00022989"/>
    </source>
</evidence>
<dbReference type="AlphaFoldDB" id="A0A154L4U6"/>
<protein>
    <recommendedName>
        <fullName evidence="12">Ligand-binding protein SH3</fullName>
    </recommendedName>
</protein>
<dbReference type="InterPro" id="IPR045324">
    <property type="entry name" value="Small_multidrug_res"/>
</dbReference>
<keyword evidence="3" id="KW-1003">Cell membrane</keyword>
<dbReference type="RefSeq" id="WP_062951744.1">
    <property type="nucleotide sequence ID" value="NZ_LPVY01000012.1"/>
</dbReference>
<dbReference type="SUPFAM" id="SSF103481">
    <property type="entry name" value="Multidrug resistance efflux transporter EmrE"/>
    <property type="match status" value="1"/>
</dbReference>
<evidence type="ECO:0000256" key="1">
    <source>
        <dbReference type="ARBA" id="ARBA00004651"/>
    </source>
</evidence>
<dbReference type="GO" id="GO:0022857">
    <property type="term" value="F:transmembrane transporter activity"/>
    <property type="evidence" value="ECO:0007669"/>
    <property type="project" value="InterPro"/>
</dbReference>
<dbReference type="InterPro" id="IPR037185">
    <property type="entry name" value="EmrE-like"/>
</dbReference>
<feature type="transmembrane region" description="Helical" evidence="9">
    <location>
        <begin position="85"/>
        <end position="104"/>
    </location>
</feature>
<reference evidence="10 11" key="1">
    <citation type="submission" date="2015-12" db="EMBL/GenBank/DDBJ databases">
        <title>Genome sequence of Thalassospira lucentensis MCCC 1A02072.</title>
        <authorList>
            <person name="Lu L."/>
            <person name="Lai Q."/>
            <person name="Shao Z."/>
            <person name="Qian P."/>
        </authorList>
    </citation>
    <scope>NUCLEOTIDE SEQUENCE [LARGE SCALE GENOMIC DNA]</scope>
    <source>
        <strain evidence="10 11">MCCC 1A02072</strain>
    </source>
</reference>
<dbReference type="Pfam" id="PF00893">
    <property type="entry name" value="Multi_Drug_Res"/>
    <property type="match status" value="1"/>
</dbReference>
<accession>A0A154L4U6</accession>
<evidence type="ECO:0000256" key="7">
    <source>
        <dbReference type="ARBA" id="ARBA00038032"/>
    </source>
</evidence>
<organism evidence="10 11">
    <name type="scientific">Thalassospira lucentensis</name>
    <dbReference type="NCBI Taxonomy" id="168935"/>
    <lineage>
        <taxon>Bacteria</taxon>
        <taxon>Pseudomonadati</taxon>
        <taxon>Pseudomonadota</taxon>
        <taxon>Alphaproteobacteria</taxon>
        <taxon>Rhodospirillales</taxon>
        <taxon>Thalassospiraceae</taxon>
        <taxon>Thalassospira</taxon>
    </lineage>
</organism>
<dbReference type="GO" id="GO:1990961">
    <property type="term" value="P:xenobiotic detoxification by transmembrane export across the plasma membrane"/>
    <property type="evidence" value="ECO:0007669"/>
    <property type="project" value="UniProtKB-ARBA"/>
</dbReference>
<keyword evidence="4 8" id="KW-0812">Transmembrane</keyword>
<dbReference type="PANTHER" id="PTHR30561">
    <property type="entry name" value="SMR FAMILY PROTON-DEPENDENT DRUG EFFLUX TRANSPORTER SUGE"/>
    <property type="match status" value="1"/>
</dbReference>
<evidence type="ECO:0000256" key="6">
    <source>
        <dbReference type="ARBA" id="ARBA00023136"/>
    </source>
</evidence>
<dbReference type="FunFam" id="1.10.3730.20:FF:000001">
    <property type="entry name" value="Quaternary ammonium compound resistance transporter SugE"/>
    <property type="match status" value="1"/>
</dbReference>
<feature type="transmembrane region" description="Helical" evidence="9">
    <location>
        <begin position="33"/>
        <end position="51"/>
    </location>
</feature>
<dbReference type="Proteomes" id="UP000076335">
    <property type="component" value="Unassembled WGS sequence"/>
</dbReference>
<dbReference type="PANTHER" id="PTHR30561:SF1">
    <property type="entry name" value="MULTIDRUG TRANSPORTER EMRE"/>
    <property type="match status" value="1"/>
</dbReference>
<dbReference type="Gene3D" id="1.10.3730.20">
    <property type="match status" value="1"/>
</dbReference>
<evidence type="ECO:0000313" key="10">
    <source>
        <dbReference type="EMBL" id="KZB64481.1"/>
    </source>
</evidence>
<name>A0A154L4U6_9PROT</name>
<gene>
    <name evidence="10" type="ORF">AUP42_00800</name>
</gene>
<evidence type="ECO:0000313" key="11">
    <source>
        <dbReference type="Proteomes" id="UP000076335"/>
    </source>
</evidence>
<sequence>MLAWVYLLGAICLEVVGTVSLKLSNGFTDWRFAVLTLSLYGVSFWVLSLTLRTLPVSTAYAVWSGLGTAAVAVIGVMFFKEPMSAFKAVFLLMIIAGVIGLNAVGGKH</sequence>
<evidence type="ECO:0000256" key="4">
    <source>
        <dbReference type="ARBA" id="ARBA00022692"/>
    </source>
</evidence>
<evidence type="ECO:0000256" key="3">
    <source>
        <dbReference type="ARBA" id="ARBA00022475"/>
    </source>
</evidence>
<dbReference type="EMBL" id="LPVY01000012">
    <property type="protein sequence ID" value="KZB64481.1"/>
    <property type="molecule type" value="Genomic_DNA"/>
</dbReference>
<evidence type="ECO:0000256" key="2">
    <source>
        <dbReference type="ARBA" id="ARBA00022448"/>
    </source>
</evidence>
<feature type="transmembrane region" description="Helical" evidence="9">
    <location>
        <begin position="58"/>
        <end position="79"/>
    </location>
</feature>
<comment type="similarity">
    <text evidence="7 8">Belongs to the drug/metabolite transporter (DMT) superfamily. Small multidrug resistance (SMR) (TC 2.A.7.1) family.</text>
</comment>
<keyword evidence="6 9" id="KW-0472">Membrane</keyword>
<evidence type="ECO:0000256" key="9">
    <source>
        <dbReference type="SAM" id="Phobius"/>
    </source>
</evidence>
<dbReference type="InterPro" id="IPR000390">
    <property type="entry name" value="Small_drug/metabolite_transptr"/>
</dbReference>
<keyword evidence="2" id="KW-0813">Transport</keyword>
<comment type="subcellular location">
    <subcellularLocation>
        <location evidence="1 8">Cell membrane</location>
        <topology evidence="1 8">Multi-pass membrane protein</topology>
    </subcellularLocation>
</comment>
<dbReference type="GO" id="GO:0005886">
    <property type="term" value="C:plasma membrane"/>
    <property type="evidence" value="ECO:0007669"/>
    <property type="project" value="UniProtKB-SubCell"/>
</dbReference>
<dbReference type="OrthoDB" id="9808638at2"/>
<proteinExistence type="inferred from homology"/>
<evidence type="ECO:0008006" key="12">
    <source>
        <dbReference type="Google" id="ProtNLM"/>
    </source>
</evidence>
<evidence type="ECO:0000256" key="8">
    <source>
        <dbReference type="RuleBase" id="RU003942"/>
    </source>
</evidence>
<keyword evidence="5 9" id="KW-1133">Transmembrane helix</keyword>
<comment type="caution">
    <text evidence="10">The sequence shown here is derived from an EMBL/GenBank/DDBJ whole genome shotgun (WGS) entry which is preliminary data.</text>
</comment>